<name>A0A1I2IY25_9BACT</name>
<dbReference type="Proteomes" id="UP000198964">
    <property type="component" value="Unassembled WGS sequence"/>
</dbReference>
<dbReference type="PANTHER" id="PTHR30273">
    <property type="entry name" value="PERIPLASMIC SIGNAL SENSOR AND SIGMA FACTOR ACTIVATOR FECR-RELATED"/>
    <property type="match status" value="1"/>
</dbReference>
<keyword evidence="5" id="KW-1185">Reference proteome</keyword>
<dbReference type="Gene3D" id="3.55.50.30">
    <property type="match status" value="1"/>
</dbReference>
<dbReference type="PIRSF" id="PIRSF018266">
    <property type="entry name" value="FecR"/>
    <property type="match status" value="1"/>
</dbReference>
<keyword evidence="1" id="KW-1133">Transmembrane helix</keyword>
<protein>
    <submittedName>
        <fullName evidence="4">FecR family protein</fullName>
    </submittedName>
</protein>
<dbReference type="Pfam" id="PF16344">
    <property type="entry name" value="FecR_C"/>
    <property type="match status" value="1"/>
</dbReference>
<evidence type="ECO:0000313" key="5">
    <source>
        <dbReference type="Proteomes" id="UP000198964"/>
    </source>
</evidence>
<dbReference type="InterPro" id="IPR006860">
    <property type="entry name" value="FecR"/>
</dbReference>
<dbReference type="FunFam" id="2.60.120.1440:FF:000001">
    <property type="entry name" value="Putative anti-sigma factor"/>
    <property type="match status" value="1"/>
</dbReference>
<sequence>MTKDLILRYFHNKCSKSEIIEVEHWLANLKDDGSDDLLLKEILNSIQLGKNEIQAREAFKKFEHTVTEHQRERFSKKQKITRKIGLWYRYAAAILLFPLIVACFYFYTETNNPKEWVEEYVPYGQNKMIYLPDSTKLWLNAGTKLIYPKQFNHSIRQVYVAGEVYAEVQKDKNRPFVVSAGEVSVQVLGTKFNLKSYSEDSQIVVSLLEGAIQMNTNYNGSIKSRILKPGEVVKFEKSTGRINSSEFIPAIRKQWYQGQSFYFIDETLEEIAISLERYFDVRINIENEALKTEVYYSVFINNESLEEILSALNINGKMTISRKANTIYIK</sequence>
<dbReference type="Gene3D" id="2.60.120.1440">
    <property type="match status" value="1"/>
</dbReference>
<feature type="transmembrane region" description="Helical" evidence="1">
    <location>
        <begin position="86"/>
        <end position="107"/>
    </location>
</feature>
<dbReference type="InterPro" id="IPR012373">
    <property type="entry name" value="Ferrdict_sens_TM"/>
</dbReference>
<keyword evidence="1" id="KW-0472">Membrane</keyword>
<accession>A0A1I2IY25</accession>
<feature type="domain" description="FecR protein" evidence="2">
    <location>
        <begin position="125"/>
        <end position="212"/>
    </location>
</feature>
<dbReference type="RefSeq" id="WP_093920395.1">
    <property type="nucleotide sequence ID" value="NZ_FONW01000007.1"/>
</dbReference>
<gene>
    <name evidence="4" type="ORF">SAMN05216283_10758</name>
</gene>
<evidence type="ECO:0000259" key="3">
    <source>
        <dbReference type="Pfam" id="PF16344"/>
    </source>
</evidence>
<dbReference type="PANTHER" id="PTHR30273:SF2">
    <property type="entry name" value="PROTEIN FECR"/>
    <property type="match status" value="1"/>
</dbReference>
<reference evidence="4 5" key="1">
    <citation type="submission" date="2016-10" db="EMBL/GenBank/DDBJ databases">
        <authorList>
            <person name="de Groot N.N."/>
        </authorList>
    </citation>
    <scope>NUCLEOTIDE SEQUENCE [LARGE SCALE GENOMIC DNA]</scope>
    <source>
        <strain evidence="4 5">CGMCC 1.9156</strain>
    </source>
</reference>
<evidence type="ECO:0000259" key="2">
    <source>
        <dbReference type="Pfam" id="PF04773"/>
    </source>
</evidence>
<evidence type="ECO:0000256" key="1">
    <source>
        <dbReference type="SAM" id="Phobius"/>
    </source>
</evidence>
<dbReference type="AlphaFoldDB" id="A0A1I2IY25"/>
<dbReference type="InterPro" id="IPR032508">
    <property type="entry name" value="FecR_C"/>
</dbReference>
<organism evidence="4 5">
    <name type="scientific">Sunxiuqinia elliptica</name>
    <dbReference type="NCBI Taxonomy" id="655355"/>
    <lineage>
        <taxon>Bacteria</taxon>
        <taxon>Pseudomonadati</taxon>
        <taxon>Bacteroidota</taxon>
        <taxon>Bacteroidia</taxon>
        <taxon>Marinilabiliales</taxon>
        <taxon>Prolixibacteraceae</taxon>
        <taxon>Sunxiuqinia</taxon>
    </lineage>
</organism>
<feature type="domain" description="Protein FecR C-terminal" evidence="3">
    <location>
        <begin position="261"/>
        <end position="329"/>
    </location>
</feature>
<proteinExistence type="predicted"/>
<dbReference type="EMBL" id="FONW01000007">
    <property type="protein sequence ID" value="SFF47184.1"/>
    <property type="molecule type" value="Genomic_DNA"/>
</dbReference>
<evidence type="ECO:0000313" key="4">
    <source>
        <dbReference type="EMBL" id="SFF47184.1"/>
    </source>
</evidence>
<dbReference type="STRING" id="655355.SAMN05216283_10758"/>
<keyword evidence="1" id="KW-0812">Transmembrane</keyword>
<dbReference type="GO" id="GO:0016989">
    <property type="term" value="F:sigma factor antagonist activity"/>
    <property type="evidence" value="ECO:0007669"/>
    <property type="project" value="TreeGrafter"/>
</dbReference>
<dbReference type="Pfam" id="PF04773">
    <property type="entry name" value="FecR"/>
    <property type="match status" value="1"/>
</dbReference>